<dbReference type="PANTHER" id="PTHR43289">
    <property type="entry name" value="MITOGEN-ACTIVATED PROTEIN KINASE KINASE KINASE 20-RELATED"/>
    <property type="match status" value="1"/>
</dbReference>
<dbReference type="EC" id="2.7.11.1" evidence="9"/>
<evidence type="ECO:0000256" key="1">
    <source>
        <dbReference type="ARBA" id="ARBA00022679"/>
    </source>
</evidence>
<comment type="caution">
    <text evidence="9">The sequence shown here is derived from an EMBL/GenBank/DDBJ whole genome shotgun (WGS) entry which is preliminary data.</text>
</comment>
<keyword evidence="1 9" id="KW-0808">Transferase</keyword>
<evidence type="ECO:0000256" key="6">
    <source>
        <dbReference type="SAM" id="MobiDB-lite"/>
    </source>
</evidence>
<dbReference type="Proteomes" id="UP001484239">
    <property type="component" value="Unassembled WGS sequence"/>
</dbReference>
<dbReference type="InterPro" id="IPR017441">
    <property type="entry name" value="Protein_kinase_ATP_BS"/>
</dbReference>
<dbReference type="SUPFAM" id="SSF48452">
    <property type="entry name" value="TPR-like"/>
    <property type="match status" value="1"/>
</dbReference>
<dbReference type="EMBL" id="JBBHLI010000003">
    <property type="protein sequence ID" value="MEK9500804.1"/>
    <property type="molecule type" value="Genomic_DNA"/>
</dbReference>
<feature type="transmembrane region" description="Helical" evidence="7">
    <location>
        <begin position="389"/>
        <end position="409"/>
    </location>
</feature>
<evidence type="ECO:0000313" key="10">
    <source>
        <dbReference type="Proteomes" id="UP001484239"/>
    </source>
</evidence>
<dbReference type="InterPro" id="IPR011990">
    <property type="entry name" value="TPR-like_helical_dom_sf"/>
</dbReference>
<feature type="binding site" evidence="5">
    <location>
        <position position="116"/>
    </location>
    <ligand>
        <name>ATP</name>
        <dbReference type="ChEBI" id="CHEBI:30616"/>
    </ligand>
</feature>
<name>A0ABU9E7V7_9BACT</name>
<dbReference type="SUPFAM" id="SSF56112">
    <property type="entry name" value="Protein kinase-like (PK-like)"/>
    <property type="match status" value="1"/>
</dbReference>
<dbReference type="PROSITE" id="PS50011">
    <property type="entry name" value="PROTEIN_KINASE_DOM"/>
    <property type="match status" value="1"/>
</dbReference>
<reference evidence="9 10" key="1">
    <citation type="submission" date="2024-02" db="EMBL/GenBank/DDBJ databases">
        <title>A novel Gemmatimonadota bacterium.</title>
        <authorList>
            <person name="Du Z.-J."/>
            <person name="Ye Y.-Q."/>
        </authorList>
    </citation>
    <scope>NUCLEOTIDE SEQUENCE [LARGE SCALE GENOMIC DNA]</scope>
    <source>
        <strain evidence="9 10">DH-20</strain>
    </source>
</reference>
<keyword evidence="4 5" id="KW-0067">ATP-binding</keyword>
<keyword evidence="7" id="KW-1133">Transmembrane helix</keyword>
<dbReference type="InterPro" id="IPR011009">
    <property type="entry name" value="Kinase-like_dom_sf"/>
</dbReference>
<accession>A0ABU9E7V7</accession>
<organism evidence="9 10">
    <name type="scientific">Gaopeijia maritima</name>
    <dbReference type="NCBI Taxonomy" id="3119007"/>
    <lineage>
        <taxon>Bacteria</taxon>
        <taxon>Pseudomonadati</taxon>
        <taxon>Gemmatimonadota</taxon>
        <taxon>Longimicrobiia</taxon>
        <taxon>Gaopeijiales</taxon>
        <taxon>Gaopeijiaceae</taxon>
        <taxon>Gaopeijia</taxon>
    </lineage>
</organism>
<keyword evidence="2 5" id="KW-0547">Nucleotide-binding</keyword>
<proteinExistence type="predicted"/>
<dbReference type="GO" id="GO:0004674">
    <property type="term" value="F:protein serine/threonine kinase activity"/>
    <property type="evidence" value="ECO:0007669"/>
    <property type="project" value="UniProtKB-EC"/>
</dbReference>
<keyword evidence="10" id="KW-1185">Reference proteome</keyword>
<dbReference type="Gene3D" id="1.25.40.10">
    <property type="entry name" value="Tetratricopeptide repeat domain"/>
    <property type="match status" value="2"/>
</dbReference>
<evidence type="ECO:0000256" key="7">
    <source>
        <dbReference type="SAM" id="Phobius"/>
    </source>
</evidence>
<dbReference type="PROSITE" id="PS00108">
    <property type="entry name" value="PROTEIN_KINASE_ST"/>
    <property type="match status" value="1"/>
</dbReference>
<evidence type="ECO:0000256" key="3">
    <source>
        <dbReference type="ARBA" id="ARBA00022777"/>
    </source>
</evidence>
<dbReference type="Gene3D" id="3.30.200.20">
    <property type="entry name" value="Phosphorylase Kinase, domain 1"/>
    <property type="match status" value="1"/>
</dbReference>
<protein>
    <submittedName>
        <fullName evidence="9">Serine/threonine-protein kinase</fullName>
        <ecNumber evidence="9">2.7.11.1</ecNumber>
    </submittedName>
</protein>
<dbReference type="Pfam" id="PF00069">
    <property type="entry name" value="Pkinase"/>
    <property type="match status" value="1"/>
</dbReference>
<keyword evidence="7" id="KW-0472">Membrane</keyword>
<dbReference type="InterPro" id="IPR000719">
    <property type="entry name" value="Prot_kinase_dom"/>
</dbReference>
<feature type="region of interest" description="Disordered" evidence="6">
    <location>
        <begin position="303"/>
        <end position="326"/>
    </location>
</feature>
<gene>
    <name evidence="9" type="ORF">WI372_07435</name>
</gene>
<dbReference type="CDD" id="cd14014">
    <property type="entry name" value="STKc_PknB_like"/>
    <property type="match status" value="1"/>
</dbReference>
<sequence length="834" mass="92289">MTDPTRWERTKRLLDLLLDLPAAEREPYLREATADDPSLYDEVMALARTAEPEIDALEHPAALYLDPEQEEMERLAGREGERVGPYRLGRLLGQGGMGVVYEAERTGDVGGSVAIKLIKGGMDSALVARRFHRERRILARLTHPNIAHFIDGGVTDDDRPYFVMEHVEGTPIDTFCDRVEMGVDGRIRLFLQVLEAVGFAHRNLVVHRDLKPSNILVREDGAVKLLDFGVAKVLGEPDAGDATLTRFGGRVLTPSYSSPEQIRGEPVSTSTDLYSLGVVLYELLAGRRPFDLDRASMAEVERVVSHEEPTRPSQAAQRTMPGPTLARRRLTPDLDAILLKALRKEPDRRYTNAEAFHDDLCRYLDRRPVAARRGTVPYRLERFLRRHRAGVVAASIVGLVLVAASIWGGRQMAEVRRQSALAQQRVADVRALVNTLLFEIHDEVAALPGSTGARKLILDRAHERLAAVTDSLPDDPALLMELAEAYRRLGEVEGRPTGPSLGDLTAARGSFMEGLALAERAVALDSTHYGRLRGLGLLHERLAGTLAFVGEVEAGVDHSTRAQSIYERIATAFPDSTRHQLTAVIGRINLSDFQGHPSFPNLGRVEDAEAGYREAQRRLDAPPLRADSSYGVVRYRGLVDERLARMLRVRGSLEESRAQYRASLATRERLHAAYPTDDDAWRDVGVTWQNLCSVGQGLGEADAAIADCDRALEVYASRFQADSLNAQTLSDLASVHDSYQELHIARGDTARALEHLAEMITWADRRLARDPNSLPARRTRLDALLTRGLIVARRGSGVPELESTLALADALDDEGHLPPEDQARVAELRRLAME</sequence>
<evidence type="ECO:0000256" key="4">
    <source>
        <dbReference type="ARBA" id="ARBA00022840"/>
    </source>
</evidence>
<keyword evidence="3 9" id="KW-0418">Kinase</keyword>
<feature type="domain" description="Protein kinase" evidence="8">
    <location>
        <begin position="86"/>
        <end position="360"/>
    </location>
</feature>
<evidence type="ECO:0000259" key="8">
    <source>
        <dbReference type="PROSITE" id="PS50011"/>
    </source>
</evidence>
<dbReference type="InterPro" id="IPR008271">
    <property type="entry name" value="Ser/Thr_kinase_AS"/>
</dbReference>
<evidence type="ECO:0000256" key="2">
    <source>
        <dbReference type="ARBA" id="ARBA00022741"/>
    </source>
</evidence>
<dbReference type="PROSITE" id="PS00107">
    <property type="entry name" value="PROTEIN_KINASE_ATP"/>
    <property type="match status" value="1"/>
</dbReference>
<dbReference type="PANTHER" id="PTHR43289:SF34">
    <property type="entry name" value="SERINE_THREONINE-PROTEIN KINASE YBDM-RELATED"/>
    <property type="match status" value="1"/>
</dbReference>
<keyword evidence="7" id="KW-0812">Transmembrane</keyword>
<dbReference type="RefSeq" id="WP_405286654.1">
    <property type="nucleotide sequence ID" value="NZ_JBBHLI010000003.1"/>
</dbReference>
<evidence type="ECO:0000256" key="5">
    <source>
        <dbReference type="PROSITE-ProRule" id="PRU10141"/>
    </source>
</evidence>
<dbReference type="SMART" id="SM00220">
    <property type="entry name" value="S_TKc"/>
    <property type="match status" value="1"/>
</dbReference>
<evidence type="ECO:0000313" key="9">
    <source>
        <dbReference type="EMBL" id="MEK9500804.1"/>
    </source>
</evidence>
<dbReference type="Gene3D" id="1.10.510.10">
    <property type="entry name" value="Transferase(Phosphotransferase) domain 1"/>
    <property type="match status" value="1"/>
</dbReference>